<evidence type="ECO:0000313" key="2">
    <source>
        <dbReference type="EMBL" id="MFB6393837.1"/>
    </source>
</evidence>
<sequence length="579" mass="62738">MDTAFIHVLDEIDQRVTDVRAQARDAGVTVLPPLLALGTSERVGSNWLSDTLRPVMPQHNEPFRQQIGALHPLSPVNPDGVDVEQVPRALLGTLGWHCLVEFVLAKYAPVRHLVKETNLFFTARSLLRLFADAPVVVLTRSPLGVASSFARSQLFHRWGYADRYRQMVTMTCAGPRERFAPLVPDDGPGELTALTRLIVLNAVLLADALDGRDHAHVRYETAVLDRPAAWAALAALIPQNRLPHATQPAPAAGDDLFATTNHKTRLAAQLTAAEAAQVTACTAETLSAAADRVPASVLERAATWLTGAEHYQLAERPTPSRNGRGRTASPPPQVRYVYLHRLTWRNLLVSNAEFCGLLNALHTAGMPNTQHGTHLLLVPMPHERGGRIHWSPERESWTVSPGFAHHPVYWVTWFGAAVFAAVNSARLPTHGELCVLAADTEPSNHGYALGDVAPVTHMISPHGVHHPVGNVQVWCGDGPPADFGQPVERWIHGAAWNTPATAEEVNRLRSGHLLGASRGIGIRLARDVSAPFTGPTVAQIATVLDTWIDSLAGRDRSLADLDLGVAASLQADVGLRAHI</sequence>
<dbReference type="Gene3D" id="3.90.1580.10">
    <property type="entry name" value="paralog of FGE (formylglycine-generating enzyme)"/>
    <property type="match status" value="1"/>
</dbReference>
<protein>
    <submittedName>
        <fullName evidence="2">Uncharacterized protein</fullName>
    </submittedName>
</protein>
<keyword evidence="3" id="KW-1185">Reference proteome</keyword>
<dbReference type="Proteomes" id="UP001582793">
    <property type="component" value="Unassembled WGS sequence"/>
</dbReference>
<feature type="region of interest" description="Disordered" evidence="1">
    <location>
        <begin position="309"/>
        <end position="330"/>
    </location>
</feature>
<dbReference type="Gene3D" id="3.40.50.300">
    <property type="entry name" value="P-loop containing nucleotide triphosphate hydrolases"/>
    <property type="match status" value="1"/>
</dbReference>
<name>A0ABV5CPA1_9ACTN</name>
<comment type="caution">
    <text evidence="2">The sequence shown here is derived from an EMBL/GenBank/DDBJ whole genome shotgun (WGS) entry which is preliminary data.</text>
</comment>
<dbReference type="RefSeq" id="WP_375734176.1">
    <property type="nucleotide sequence ID" value="NZ_JBCGDC010000027.1"/>
</dbReference>
<evidence type="ECO:0000256" key="1">
    <source>
        <dbReference type="SAM" id="MobiDB-lite"/>
    </source>
</evidence>
<dbReference type="InterPro" id="IPR027417">
    <property type="entry name" value="P-loop_NTPase"/>
</dbReference>
<dbReference type="SUPFAM" id="SSF56436">
    <property type="entry name" value="C-type lectin-like"/>
    <property type="match status" value="1"/>
</dbReference>
<dbReference type="InterPro" id="IPR016187">
    <property type="entry name" value="CTDL_fold"/>
</dbReference>
<reference evidence="2 3" key="1">
    <citation type="submission" date="2024-04" db="EMBL/GenBank/DDBJ databases">
        <title>Polymorphospora sp. isolated from Baiyangdian Lake in Xiong'an New Area.</title>
        <authorList>
            <person name="Zhang X."/>
            <person name="Liu J."/>
        </authorList>
    </citation>
    <scope>NUCLEOTIDE SEQUENCE [LARGE SCALE GENOMIC DNA]</scope>
    <source>
        <strain evidence="2 3">2-325</strain>
    </source>
</reference>
<accession>A0ABV5CPA1</accession>
<evidence type="ECO:0000313" key="3">
    <source>
        <dbReference type="Proteomes" id="UP001582793"/>
    </source>
</evidence>
<dbReference type="EMBL" id="JBCGDC010000027">
    <property type="protein sequence ID" value="MFB6393837.1"/>
    <property type="molecule type" value="Genomic_DNA"/>
</dbReference>
<proteinExistence type="predicted"/>
<gene>
    <name evidence="2" type="ORF">AAFH96_12090</name>
</gene>
<dbReference type="SUPFAM" id="SSF52540">
    <property type="entry name" value="P-loop containing nucleoside triphosphate hydrolases"/>
    <property type="match status" value="1"/>
</dbReference>
<dbReference type="InterPro" id="IPR042095">
    <property type="entry name" value="SUMF_sf"/>
</dbReference>
<organism evidence="2 3">
    <name type="scientific">Polymorphospora lycopeni</name>
    <dbReference type="NCBI Taxonomy" id="3140240"/>
    <lineage>
        <taxon>Bacteria</taxon>
        <taxon>Bacillati</taxon>
        <taxon>Actinomycetota</taxon>
        <taxon>Actinomycetes</taxon>
        <taxon>Micromonosporales</taxon>
        <taxon>Micromonosporaceae</taxon>
        <taxon>Polymorphospora</taxon>
    </lineage>
</organism>